<dbReference type="EMBL" id="PUHY01000012">
    <property type="protein sequence ID" value="PQO32250.1"/>
    <property type="molecule type" value="Genomic_DNA"/>
</dbReference>
<dbReference type="Proteomes" id="UP000238322">
    <property type="component" value="Unassembled WGS sequence"/>
</dbReference>
<gene>
    <name evidence="2" type="ORF">C5Y83_18645</name>
</gene>
<comment type="caution">
    <text evidence="2">The sequence shown here is derived from an EMBL/GenBank/DDBJ whole genome shotgun (WGS) entry which is preliminary data.</text>
</comment>
<feature type="region of interest" description="Disordered" evidence="1">
    <location>
        <begin position="1"/>
        <end position="41"/>
    </location>
</feature>
<organism evidence="2 3">
    <name type="scientific">Blastopirellula marina</name>
    <dbReference type="NCBI Taxonomy" id="124"/>
    <lineage>
        <taxon>Bacteria</taxon>
        <taxon>Pseudomonadati</taxon>
        <taxon>Planctomycetota</taxon>
        <taxon>Planctomycetia</taxon>
        <taxon>Pirellulales</taxon>
        <taxon>Pirellulaceae</taxon>
        <taxon>Blastopirellula</taxon>
    </lineage>
</organism>
<evidence type="ECO:0000256" key="1">
    <source>
        <dbReference type="SAM" id="MobiDB-lite"/>
    </source>
</evidence>
<reference evidence="2 3" key="1">
    <citation type="submission" date="2018-02" db="EMBL/GenBank/DDBJ databases">
        <title>Comparative genomes isolates from brazilian mangrove.</title>
        <authorList>
            <person name="Araujo J.E."/>
            <person name="Taketani R.G."/>
            <person name="Silva M.C.P."/>
            <person name="Loureco M.V."/>
            <person name="Andreote F.D."/>
        </authorList>
    </citation>
    <scope>NUCLEOTIDE SEQUENCE [LARGE SCALE GENOMIC DNA]</scope>
    <source>
        <strain evidence="2 3">Hex-1 MGV</strain>
    </source>
</reference>
<proteinExistence type="predicted"/>
<sequence>MTLKNPPPPPPMPPMPPPPMPPMPPPPKPPPPPPNWANGTPANAAGNAIRIFFLVLLVKITVPFSEFIGMNFTSMSPLSIAWNISTVTTSSVEFSDLSAAITAVATTPSMATQPTHRPNMCHFIRRMLL</sequence>
<accession>A0A2S8FJM9</accession>
<protein>
    <submittedName>
        <fullName evidence="2">Uncharacterized protein</fullName>
    </submittedName>
</protein>
<evidence type="ECO:0000313" key="2">
    <source>
        <dbReference type="EMBL" id="PQO32250.1"/>
    </source>
</evidence>
<feature type="compositionally biased region" description="Pro residues" evidence="1">
    <location>
        <begin position="1"/>
        <end position="35"/>
    </location>
</feature>
<name>A0A2S8FJM9_9BACT</name>
<dbReference type="AlphaFoldDB" id="A0A2S8FJM9"/>
<evidence type="ECO:0000313" key="3">
    <source>
        <dbReference type="Proteomes" id="UP000238322"/>
    </source>
</evidence>